<dbReference type="Proteomes" id="UP000286100">
    <property type="component" value="Unassembled WGS sequence"/>
</dbReference>
<dbReference type="InterPro" id="IPR015292">
    <property type="entry name" value="Tscrpt_reg_YbiH_C"/>
</dbReference>
<dbReference type="PROSITE" id="PS50977">
    <property type="entry name" value="HTH_TETR_2"/>
    <property type="match status" value="1"/>
</dbReference>
<comment type="caution">
    <text evidence="6">The sequence shown here is derived from an EMBL/GenBank/DDBJ whole genome shotgun (WGS) entry which is preliminary data.</text>
</comment>
<dbReference type="InterPro" id="IPR036271">
    <property type="entry name" value="Tet_transcr_reg_TetR-rel_C_sf"/>
</dbReference>
<dbReference type="InterPro" id="IPR009057">
    <property type="entry name" value="Homeodomain-like_sf"/>
</dbReference>
<evidence type="ECO:0000256" key="4">
    <source>
        <dbReference type="PROSITE-ProRule" id="PRU00335"/>
    </source>
</evidence>
<dbReference type="GO" id="GO:0000976">
    <property type="term" value="F:transcription cis-regulatory region binding"/>
    <property type="evidence" value="ECO:0007669"/>
    <property type="project" value="TreeGrafter"/>
</dbReference>
<dbReference type="Pfam" id="PF00440">
    <property type="entry name" value="TetR_N"/>
    <property type="match status" value="1"/>
</dbReference>
<dbReference type="OrthoDB" id="2356263at2"/>
<keyword evidence="3" id="KW-0804">Transcription</keyword>
<dbReference type="InterPro" id="IPR001647">
    <property type="entry name" value="HTH_TetR"/>
</dbReference>
<evidence type="ECO:0000256" key="1">
    <source>
        <dbReference type="ARBA" id="ARBA00023015"/>
    </source>
</evidence>
<evidence type="ECO:0000313" key="6">
    <source>
        <dbReference type="EMBL" id="RJF85777.1"/>
    </source>
</evidence>
<sequence length="220" mass="24079">MRKRLEKPPIDDRLLDTAIDQFGRYGFEAASTRAIAAAAETAMSSITYHYGGKEGLYLAAAHHIARQVSEGTEASRAAAEAFLHANPGIDGAVEAIARILDGFAELMTSDRSTPWARFIVREQMNPGPAFDILYSELMKQRADLVTSLLQRIGGGRFDEAEARVKALALFGQVLVFRVARATVLRVTGWTDVTSVEAAEIRHTVRAHTIAILENIRGDRA</sequence>
<dbReference type="RefSeq" id="WP_119764856.1">
    <property type="nucleotide sequence ID" value="NZ_QYUM01000004.1"/>
</dbReference>
<evidence type="ECO:0000313" key="7">
    <source>
        <dbReference type="Proteomes" id="UP000286100"/>
    </source>
</evidence>
<feature type="DNA-binding region" description="H-T-H motif" evidence="4">
    <location>
        <begin position="31"/>
        <end position="50"/>
    </location>
</feature>
<dbReference type="EMBL" id="QYUM01000004">
    <property type="protein sequence ID" value="RJF85777.1"/>
    <property type="molecule type" value="Genomic_DNA"/>
</dbReference>
<dbReference type="SUPFAM" id="SSF46689">
    <property type="entry name" value="Homeodomain-like"/>
    <property type="match status" value="1"/>
</dbReference>
<dbReference type="PANTHER" id="PTHR30055">
    <property type="entry name" value="HTH-TYPE TRANSCRIPTIONAL REGULATOR RUTR"/>
    <property type="match status" value="1"/>
</dbReference>
<evidence type="ECO:0000256" key="3">
    <source>
        <dbReference type="ARBA" id="ARBA00023163"/>
    </source>
</evidence>
<dbReference type="GO" id="GO:0003700">
    <property type="term" value="F:DNA-binding transcription factor activity"/>
    <property type="evidence" value="ECO:0007669"/>
    <property type="project" value="TreeGrafter"/>
</dbReference>
<keyword evidence="7" id="KW-1185">Reference proteome</keyword>
<dbReference type="Pfam" id="PF09209">
    <property type="entry name" value="CecR_C"/>
    <property type="match status" value="1"/>
</dbReference>
<keyword evidence="1" id="KW-0805">Transcription regulation</keyword>
<name>A0A418W737_9SPHN</name>
<feature type="domain" description="HTH tetR-type" evidence="5">
    <location>
        <begin position="8"/>
        <end position="68"/>
    </location>
</feature>
<reference evidence="6 7" key="1">
    <citation type="submission" date="2018-09" db="EMBL/GenBank/DDBJ databases">
        <authorList>
            <person name="Zhu H."/>
        </authorList>
    </citation>
    <scope>NUCLEOTIDE SEQUENCE [LARGE SCALE GENOMIC DNA]</scope>
    <source>
        <strain evidence="6 7">K2R01-6</strain>
    </source>
</reference>
<dbReference type="AlphaFoldDB" id="A0A418W737"/>
<dbReference type="PANTHER" id="PTHR30055:SF234">
    <property type="entry name" value="HTH-TYPE TRANSCRIPTIONAL REGULATOR BETI"/>
    <property type="match status" value="1"/>
</dbReference>
<dbReference type="Gene3D" id="1.10.10.60">
    <property type="entry name" value="Homeodomain-like"/>
    <property type="match status" value="1"/>
</dbReference>
<dbReference type="Gene3D" id="1.10.357.10">
    <property type="entry name" value="Tetracycline Repressor, domain 2"/>
    <property type="match status" value="1"/>
</dbReference>
<gene>
    <name evidence="6" type="ORF">D3876_18020</name>
</gene>
<evidence type="ECO:0000259" key="5">
    <source>
        <dbReference type="PROSITE" id="PS50977"/>
    </source>
</evidence>
<proteinExistence type="predicted"/>
<keyword evidence="2 4" id="KW-0238">DNA-binding</keyword>
<evidence type="ECO:0000256" key="2">
    <source>
        <dbReference type="ARBA" id="ARBA00023125"/>
    </source>
</evidence>
<accession>A0A418W737</accession>
<protein>
    <submittedName>
        <fullName evidence="6">DUF1956 domain-containing protein</fullName>
    </submittedName>
</protein>
<dbReference type="InterPro" id="IPR050109">
    <property type="entry name" value="HTH-type_TetR-like_transc_reg"/>
</dbReference>
<dbReference type="SUPFAM" id="SSF48498">
    <property type="entry name" value="Tetracyclin repressor-like, C-terminal domain"/>
    <property type="match status" value="1"/>
</dbReference>
<organism evidence="6 7">
    <name type="scientific">Sphingomonas cavernae</name>
    <dbReference type="NCBI Taxonomy" id="2320861"/>
    <lineage>
        <taxon>Bacteria</taxon>
        <taxon>Pseudomonadati</taxon>
        <taxon>Pseudomonadota</taxon>
        <taxon>Alphaproteobacteria</taxon>
        <taxon>Sphingomonadales</taxon>
        <taxon>Sphingomonadaceae</taxon>
        <taxon>Sphingomonas</taxon>
    </lineage>
</organism>